<accession>A0AAV5HQS5</accession>
<feature type="compositionally biased region" description="Basic and acidic residues" evidence="1">
    <location>
        <begin position="68"/>
        <end position="78"/>
    </location>
</feature>
<feature type="region of interest" description="Disordered" evidence="1">
    <location>
        <begin position="171"/>
        <end position="207"/>
    </location>
</feature>
<sequence length="348" mass="39450">MKIAIKPLFKSETPHHLRIADVLLLQDEEEEALILMKGDDRNRSDCALPRRILGRLLEGLRWSKRRREKEIESERGNDGSDGQDSSSSLVPAFDSPSDTAERCRRENSFNLGIGCCLLYLVAANKNELNKMMELRAQMEMILQNVKLESQRKDELTNTPETNEIFAYSTSDAAAPEGPESNTQIPPPSDHVVSDDQSLKSDVSKPEDCFGGMNQLEAELEMELERLQLRLDAEKFLGNPQEESIKVMEENTSARTSFSSSEVIDAGFDIQEDCSESQSGIPPFELERKLHELLEARQQEQIRELEAALGCVKHKLRDKETEISWWKETARLLSQHVSESSCRSFGNLH</sequence>
<feature type="compositionally biased region" description="Basic and acidic residues" evidence="1">
    <location>
        <begin position="191"/>
        <end position="207"/>
    </location>
</feature>
<dbReference type="GO" id="GO:0008356">
    <property type="term" value="P:asymmetric cell division"/>
    <property type="evidence" value="ECO:0007669"/>
    <property type="project" value="InterPro"/>
</dbReference>
<gene>
    <name evidence="2" type="ORF">SLEP1_g1777</name>
</gene>
<dbReference type="EMBL" id="BPVZ01000002">
    <property type="protein sequence ID" value="GKU87370.1"/>
    <property type="molecule type" value="Genomic_DNA"/>
</dbReference>
<dbReference type="PANTHER" id="PTHR33476:SF22">
    <property type="entry name" value="PROTEIN POLAR LOCALIZATION DURING ASYMMETRIC DIVISION AND REDISTRIBUTION"/>
    <property type="match status" value="1"/>
</dbReference>
<evidence type="ECO:0000313" key="2">
    <source>
        <dbReference type="EMBL" id="GKU87370.1"/>
    </source>
</evidence>
<comment type="caution">
    <text evidence="2">The sequence shown here is derived from an EMBL/GenBank/DDBJ whole genome shotgun (WGS) entry which is preliminary data.</text>
</comment>
<keyword evidence="3" id="KW-1185">Reference proteome</keyword>
<dbReference type="Proteomes" id="UP001054252">
    <property type="component" value="Unassembled WGS sequence"/>
</dbReference>
<dbReference type="InterPro" id="IPR040348">
    <property type="entry name" value="POLAR-like"/>
</dbReference>
<dbReference type="AlphaFoldDB" id="A0AAV5HQS5"/>
<protein>
    <recommendedName>
        <fullName evidence="4">Protein POLAR LOCALIZATION DURING ASYMMETRIC DIVISION AND REDISTRIBUTION-like</fullName>
    </recommendedName>
</protein>
<evidence type="ECO:0008006" key="4">
    <source>
        <dbReference type="Google" id="ProtNLM"/>
    </source>
</evidence>
<feature type="region of interest" description="Disordered" evidence="1">
    <location>
        <begin position="67"/>
        <end position="100"/>
    </location>
</feature>
<evidence type="ECO:0000313" key="3">
    <source>
        <dbReference type="Proteomes" id="UP001054252"/>
    </source>
</evidence>
<dbReference type="PANTHER" id="PTHR33476">
    <property type="entry name" value="EMB|CAB62613.1"/>
    <property type="match status" value="1"/>
</dbReference>
<name>A0AAV5HQS5_9ROSI</name>
<proteinExistence type="predicted"/>
<evidence type="ECO:0000256" key="1">
    <source>
        <dbReference type="SAM" id="MobiDB-lite"/>
    </source>
</evidence>
<organism evidence="2 3">
    <name type="scientific">Rubroshorea leprosula</name>
    <dbReference type="NCBI Taxonomy" id="152421"/>
    <lineage>
        <taxon>Eukaryota</taxon>
        <taxon>Viridiplantae</taxon>
        <taxon>Streptophyta</taxon>
        <taxon>Embryophyta</taxon>
        <taxon>Tracheophyta</taxon>
        <taxon>Spermatophyta</taxon>
        <taxon>Magnoliopsida</taxon>
        <taxon>eudicotyledons</taxon>
        <taxon>Gunneridae</taxon>
        <taxon>Pentapetalae</taxon>
        <taxon>rosids</taxon>
        <taxon>malvids</taxon>
        <taxon>Malvales</taxon>
        <taxon>Dipterocarpaceae</taxon>
        <taxon>Rubroshorea</taxon>
    </lineage>
</organism>
<reference evidence="2 3" key="1">
    <citation type="journal article" date="2021" name="Commun. Biol.">
        <title>The genome of Shorea leprosula (Dipterocarpaceae) highlights the ecological relevance of drought in aseasonal tropical rainforests.</title>
        <authorList>
            <person name="Ng K.K.S."/>
            <person name="Kobayashi M.J."/>
            <person name="Fawcett J.A."/>
            <person name="Hatakeyama M."/>
            <person name="Paape T."/>
            <person name="Ng C.H."/>
            <person name="Ang C.C."/>
            <person name="Tnah L.H."/>
            <person name="Lee C.T."/>
            <person name="Nishiyama T."/>
            <person name="Sese J."/>
            <person name="O'Brien M.J."/>
            <person name="Copetti D."/>
            <person name="Mohd Noor M.I."/>
            <person name="Ong R.C."/>
            <person name="Putra M."/>
            <person name="Sireger I.Z."/>
            <person name="Indrioko S."/>
            <person name="Kosugi Y."/>
            <person name="Izuno A."/>
            <person name="Isagi Y."/>
            <person name="Lee S.L."/>
            <person name="Shimizu K.K."/>
        </authorList>
    </citation>
    <scope>NUCLEOTIDE SEQUENCE [LARGE SCALE GENOMIC DNA]</scope>
    <source>
        <strain evidence="2">214</strain>
    </source>
</reference>